<evidence type="ECO:0000313" key="2">
    <source>
        <dbReference type="Proteomes" id="UP000799755"/>
    </source>
</evidence>
<dbReference type="EMBL" id="MU003511">
    <property type="protein sequence ID" value="KAF2469625.1"/>
    <property type="molecule type" value="Genomic_DNA"/>
</dbReference>
<sequence>MDGTHVSRRAPAIFEVPQITAQTYWISRDGTPPPVPVIFLVKTTEDQRDQILKELEAADSPWPSYLPQPRELVVVPWLRNYTPHEDILFEISYPHNDSHIFVDDIGIKGGTCVISHWFRTEGYPSGVEHKEEFARVEWKKAKRLVAGASSENGSWFPNILDEELVPDEEPGETPRGQEEIFVAKDVEYTWPEHLPSDLRLQEGSPTLVSLIHLSQTEIDQLLERIGTDPNMEPPKIFNWPAGIAPGSESDMWHIFNRIKPDWPNPYEEIYGLFIDTIDLHGPDRHPEAILVRRQRLGEVDDPKSFVENNMTARILPADKVLQTWNTGWNPVGTGTWNGIRANEAMQRVRTDTFTHILNPDIPGLINKSELPIFILQPLTSTEEHTLRKFILSEGCYEEEFPLSNVPNGDGTFASLMRYFESPEFRRHNNRPPYDFIAIDNVFLSALVERELRGGGDDAPSLLLATHAFILHHDKQGNEMAHDDVGYIVGRCTMDDGDGFNYWMISSFQGMGLSSYIEYSGVKDQTGAGKYFWSCFDAGEEWEDLITTMS</sequence>
<evidence type="ECO:0000313" key="1">
    <source>
        <dbReference type="EMBL" id="KAF2469625.1"/>
    </source>
</evidence>
<name>A0ACB6QU71_9PLEO</name>
<accession>A0ACB6QU71</accession>
<protein>
    <submittedName>
        <fullName evidence="1">Uncharacterized protein</fullName>
    </submittedName>
</protein>
<comment type="caution">
    <text evidence="1">The sequence shown here is derived from an EMBL/GenBank/DDBJ whole genome shotgun (WGS) entry which is preliminary data.</text>
</comment>
<proteinExistence type="predicted"/>
<gene>
    <name evidence="1" type="ORF">BDR25DRAFT_315214</name>
</gene>
<organism evidence="1 2">
    <name type="scientific">Lindgomyces ingoldianus</name>
    <dbReference type="NCBI Taxonomy" id="673940"/>
    <lineage>
        <taxon>Eukaryota</taxon>
        <taxon>Fungi</taxon>
        <taxon>Dikarya</taxon>
        <taxon>Ascomycota</taxon>
        <taxon>Pezizomycotina</taxon>
        <taxon>Dothideomycetes</taxon>
        <taxon>Pleosporomycetidae</taxon>
        <taxon>Pleosporales</taxon>
        <taxon>Lindgomycetaceae</taxon>
        <taxon>Lindgomyces</taxon>
    </lineage>
</organism>
<reference evidence="1" key="1">
    <citation type="journal article" date="2020" name="Stud. Mycol.">
        <title>101 Dothideomycetes genomes: a test case for predicting lifestyles and emergence of pathogens.</title>
        <authorList>
            <person name="Haridas S."/>
            <person name="Albert R."/>
            <person name="Binder M."/>
            <person name="Bloem J."/>
            <person name="Labutti K."/>
            <person name="Salamov A."/>
            <person name="Andreopoulos B."/>
            <person name="Baker S."/>
            <person name="Barry K."/>
            <person name="Bills G."/>
            <person name="Bluhm B."/>
            <person name="Cannon C."/>
            <person name="Castanera R."/>
            <person name="Culley D."/>
            <person name="Daum C."/>
            <person name="Ezra D."/>
            <person name="Gonzalez J."/>
            <person name="Henrissat B."/>
            <person name="Kuo A."/>
            <person name="Liang C."/>
            <person name="Lipzen A."/>
            <person name="Lutzoni F."/>
            <person name="Magnuson J."/>
            <person name="Mondo S."/>
            <person name="Nolan M."/>
            <person name="Ohm R."/>
            <person name="Pangilinan J."/>
            <person name="Park H.-J."/>
            <person name="Ramirez L."/>
            <person name="Alfaro M."/>
            <person name="Sun H."/>
            <person name="Tritt A."/>
            <person name="Yoshinaga Y."/>
            <person name="Zwiers L.-H."/>
            <person name="Turgeon B."/>
            <person name="Goodwin S."/>
            <person name="Spatafora J."/>
            <person name="Crous P."/>
            <person name="Grigoriev I."/>
        </authorList>
    </citation>
    <scope>NUCLEOTIDE SEQUENCE</scope>
    <source>
        <strain evidence="1">ATCC 200398</strain>
    </source>
</reference>
<keyword evidence="2" id="KW-1185">Reference proteome</keyword>
<dbReference type="Proteomes" id="UP000799755">
    <property type="component" value="Unassembled WGS sequence"/>
</dbReference>